<protein>
    <submittedName>
        <fullName evidence="1">Uncharacterized protein</fullName>
    </submittedName>
</protein>
<name>A0AAP9XYV0_BURGL</name>
<reference evidence="2" key="2">
    <citation type="submission" date="2022-06" db="EMBL/GenBank/DDBJ databases">
        <title>Draft genome sequence of Burkholderia glumae strain GR20004 isolated from rice panicle showing bacterial panicle blight.</title>
        <authorList>
            <person name="Choi S.Y."/>
            <person name="Lee Y.H."/>
        </authorList>
    </citation>
    <scope>NUCLEOTIDE SEQUENCE</scope>
    <source>
        <strain evidence="2">GR20004</strain>
    </source>
</reference>
<evidence type="ECO:0000313" key="4">
    <source>
        <dbReference type="Proteomes" id="UP001056386"/>
    </source>
</evidence>
<evidence type="ECO:0000313" key="3">
    <source>
        <dbReference type="Proteomes" id="UP000594892"/>
    </source>
</evidence>
<gene>
    <name evidence="1" type="ORF">I6H06_02515</name>
    <name evidence="2" type="ORF">NFI99_02260</name>
</gene>
<keyword evidence="4" id="KW-1185">Reference proteome</keyword>
<dbReference type="AlphaFoldDB" id="A0AAP9XYV0"/>
<dbReference type="Proteomes" id="UP001056386">
    <property type="component" value="Chromosome 2"/>
</dbReference>
<organism evidence="1 3">
    <name type="scientific">Burkholderia glumae</name>
    <name type="common">Pseudomonas glumae</name>
    <dbReference type="NCBI Taxonomy" id="337"/>
    <lineage>
        <taxon>Bacteria</taxon>
        <taxon>Pseudomonadati</taxon>
        <taxon>Pseudomonadota</taxon>
        <taxon>Betaproteobacteria</taxon>
        <taxon>Burkholderiales</taxon>
        <taxon>Burkholderiaceae</taxon>
        <taxon>Burkholderia</taxon>
    </lineage>
</organism>
<dbReference type="EMBL" id="CP065600">
    <property type="protein sequence ID" value="QPQ91276.1"/>
    <property type="molecule type" value="Genomic_DNA"/>
</dbReference>
<dbReference type="Proteomes" id="UP000594892">
    <property type="component" value="Chromosome 1"/>
</dbReference>
<dbReference type="EMBL" id="CP099583">
    <property type="protein sequence ID" value="USS43319.1"/>
    <property type="molecule type" value="Genomic_DNA"/>
</dbReference>
<accession>A0AAP9XYV0</accession>
<evidence type="ECO:0000313" key="1">
    <source>
        <dbReference type="EMBL" id="QPQ91276.1"/>
    </source>
</evidence>
<evidence type="ECO:0000313" key="2">
    <source>
        <dbReference type="EMBL" id="USS43319.1"/>
    </source>
</evidence>
<dbReference type="RefSeq" id="WP_017423372.1">
    <property type="nucleotide sequence ID" value="NZ_CP021075.1"/>
</dbReference>
<sequence length="69" mass="7832">MGRINARDVQAFAGASGLVRERAWLWLRAWLYGRRAARRCRAPAIRAKRSTRRALLDRLRTPAVETAAA</sequence>
<reference evidence="1 3" key="1">
    <citation type="submission" date="2020-12" db="EMBL/GenBank/DDBJ databases">
        <title>FDA dAtabase for Regulatory Grade micrObial Sequences (FDA-ARGOS): Supporting development and validation of Infectious Disease Dx tests.</title>
        <authorList>
            <person name="Minogue T."/>
            <person name="Wolcott M."/>
            <person name="Wasieloski L."/>
            <person name="Aguilar W."/>
            <person name="Moore D."/>
            <person name="Jaissle J."/>
            <person name="Tallon L."/>
            <person name="Sadzewicz L."/>
            <person name="Zhao X."/>
            <person name="Boylan J."/>
            <person name="Ott S."/>
            <person name="Bowen H."/>
            <person name="Vavikolanu K."/>
            <person name="Mehta A."/>
            <person name="Aluvathingal J."/>
            <person name="Nadendla S."/>
            <person name="Yan Y."/>
            <person name="Sichtig H."/>
        </authorList>
    </citation>
    <scope>NUCLEOTIDE SEQUENCE [LARGE SCALE GENOMIC DNA]</scope>
    <source>
        <strain evidence="1 3">FDAARGOS_949</strain>
    </source>
</reference>
<proteinExistence type="predicted"/>